<evidence type="ECO:0000313" key="2">
    <source>
        <dbReference type="EMBL" id="GCF09445.1"/>
    </source>
</evidence>
<evidence type="ECO:0000313" key="3">
    <source>
        <dbReference type="Proteomes" id="UP000322530"/>
    </source>
</evidence>
<gene>
    <name evidence="2" type="ORF">KDI_30090</name>
</gene>
<feature type="transmembrane region" description="Helical" evidence="1">
    <location>
        <begin position="315"/>
        <end position="336"/>
    </location>
</feature>
<sequence length="568" mass="64097">MNVLDSLKRFHVGKYEIGMFALVLGALVLRIILLALHWPGTNSDETNMGLLANHVAFNGDRPLFFYGQPYMGPIEGYVSALIFRVSGRSSIFALRFGTLPFFVLFITCMYALISLLHSKKFALFTTLLFALGSNVVLSLQIKAVGEYPETEFFAAAICLIVLWLALTASTNDKSKRANFWRIGMYMLLGIIFGLAIWVDMLILPFVCMAVVFLFCFCRRELFSFLSVLLVIGFVVGLIPLIIYNLQVPFSQNSILVLLHLHSAGTKTRLLQHLVGSLGISLPEIMSFTPQCPQSSFPFFGIADVPCVVLQFSWGFGYLLLWLVAMLTAVITLWKFWQRRNGTSLFTPDWTFEQRQQVIRECGRIMVLICAIGTLYLDASSQVSGITPGPTTRYLLCMLISIPTVLWPLWRSFPSLLRAGSPGSIVHCLVNGTLLLLVLFMFAYGTVYTFIYSVPQAQDTYRHQQNIVYHLKSFDVKYVYSDYWNCNNITFMSDETVICSALNEALGPGYDRYLAYPAAVRHSSHPAYVFPEHVAQVAALDKKIAQHGFDVPYQRSVFEGYVYYIPQIK</sequence>
<feature type="transmembrane region" description="Helical" evidence="1">
    <location>
        <begin position="424"/>
        <end position="450"/>
    </location>
</feature>
<feature type="transmembrane region" description="Helical" evidence="1">
    <location>
        <begin position="121"/>
        <end position="140"/>
    </location>
</feature>
<feature type="transmembrane region" description="Helical" evidence="1">
    <location>
        <begin position="221"/>
        <end position="243"/>
    </location>
</feature>
<feature type="transmembrane region" description="Helical" evidence="1">
    <location>
        <begin position="152"/>
        <end position="170"/>
    </location>
</feature>
<dbReference type="AlphaFoldDB" id="A0A5A5TDZ5"/>
<comment type="caution">
    <text evidence="2">The sequence shown here is derived from an EMBL/GenBank/DDBJ whole genome shotgun (WGS) entry which is preliminary data.</text>
</comment>
<proteinExistence type="predicted"/>
<dbReference type="Proteomes" id="UP000322530">
    <property type="component" value="Unassembled WGS sequence"/>
</dbReference>
<reference evidence="2 3" key="1">
    <citation type="submission" date="2019-01" db="EMBL/GenBank/DDBJ databases">
        <title>Draft genome sequence of Dictyobacter sp. Uno17.</title>
        <authorList>
            <person name="Wang C.M."/>
            <person name="Zheng Y."/>
            <person name="Sakai Y."/>
            <person name="Abe K."/>
            <person name="Yokota A."/>
            <person name="Yabe S."/>
        </authorList>
    </citation>
    <scope>NUCLEOTIDE SEQUENCE [LARGE SCALE GENOMIC DNA]</scope>
    <source>
        <strain evidence="2 3">Uno17</strain>
    </source>
</reference>
<accession>A0A5A5TDZ5</accession>
<protein>
    <recommendedName>
        <fullName evidence="4">Glycosyltransferase RgtA/B/C/D-like domain-containing protein</fullName>
    </recommendedName>
</protein>
<evidence type="ECO:0000256" key="1">
    <source>
        <dbReference type="SAM" id="Phobius"/>
    </source>
</evidence>
<feature type="transmembrane region" description="Helical" evidence="1">
    <location>
        <begin position="92"/>
        <end position="115"/>
    </location>
</feature>
<dbReference type="EMBL" id="BIXY01000043">
    <property type="protein sequence ID" value="GCF09445.1"/>
    <property type="molecule type" value="Genomic_DNA"/>
</dbReference>
<organism evidence="2 3">
    <name type="scientific">Dictyobacter arantiisoli</name>
    <dbReference type="NCBI Taxonomy" id="2014874"/>
    <lineage>
        <taxon>Bacteria</taxon>
        <taxon>Bacillati</taxon>
        <taxon>Chloroflexota</taxon>
        <taxon>Ktedonobacteria</taxon>
        <taxon>Ktedonobacterales</taxon>
        <taxon>Dictyobacteraceae</taxon>
        <taxon>Dictyobacter</taxon>
    </lineage>
</organism>
<feature type="transmembrane region" description="Helical" evidence="1">
    <location>
        <begin position="17"/>
        <end position="38"/>
    </location>
</feature>
<feature type="transmembrane region" description="Helical" evidence="1">
    <location>
        <begin position="391"/>
        <end position="412"/>
    </location>
</feature>
<evidence type="ECO:0008006" key="4">
    <source>
        <dbReference type="Google" id="ProtNLM"/>
    </source>
</evidence>
<dbReference type="RefSeq" id="WP_149402385.1">
    <property type="nucleotide sequence ID" value="NZ_BIXY01000043.1"/>
</dbReference>
<keyword evidence="1" id="KW-0472">Membrane</keyword>
<dbReference type="OrthoDB" id="5124967at2"/>
<keyword evidence="1" id="KW-0812">Transmembrane</keyword>
<feature type="transmembrane region" description="Helical" evidence="1">
    <location>
        <begin position="182"/>
        <end position="214"/>
    </location>
</feature>
<keyword evidence="3" id="KW-1185">Reference proteome</keyword>
<keyword evidence="1" id="KW-1133">Transmembrane helix</keyword>
<name>A0A5A5TDZ5_9CHLR</name>